<keyword evidence="3" id="KW-1185">Reference proteome</keyword>
<accession>A0AAD3S645</accession>
<sequence>MQGNCESSKGPTSALSTSIGHVSEGANAGDDPPALPAGVSRGPEDNESIELVYVLTPTRYGIPIIDGALFEELALGPFATLVEGTPGNERMTEGQAGSGAETTLAMSCPVRKSWSQEQHRVWQFPHCLRATRCLLLAMGHLH</sequence>
<feature type="compositionally biased region" description="Polar residues" evidence="1">
    <location>
        <begin position="1"/>
        <end position="20"/>
    </location>
</feature>
<dbReference type="AlphaFoldDB" id="A0AAD3S645"/>
<evidence type="ECO:0000313" key="2">
    <source>
        <dbReference type="EMBL" id="GMH05153.1"/>
    </source>
</evidence>
<dbReference type="Proteomes" id="UP001279734">
    <property type="component" value="Unassembled WGS sequence"/>
</dbReference>
<reference evidence="2" key="1">
    <citation type="submission" date="2023-05" db="EMBL/GenBank/DDBJ databases">
        <title>Nepenthes gracilis genome sequencing.</title>
        <authorList>
            <person name="Fukushima K."/>
        </authorList>
    </citation>
    <scope>NUCLEOTIDE SEQUENCE</scope>
    <source>
        <strain evidence="2">SING2019-196</strain>
    </source>
</reference>
<comment type="caution">
    <text evidence="2">The sequence shown here is derived from an EMBL/GenBank/DDBJ whole genome shotgun (WGS) entry which is preliminary data.</text>
</comment>
<feature type="region of interest" description="Disordered" evidence="1">
    <location>
        <begin position="1"/>
        <end position="46"/>
    </location>
</feature>
<dbReference type="EMBL" id="BSYO01000005">
    <property type="protein sequence ID" value="GMH05153.1"/>
    <property type="molecule type" value="Genomic_DNA"/>
</dbReference>
<organism evidence="2 3">
    <name type="scientific">Nepenthes gracilis</name>
    <name type="common">Slender pitcher plant</name>
    <dbReference type="NCBI Taxonomy" id="150966"/>
    <lineage>
        <taxon>Eukaryota</taxon>
        <taxon>Viridiplantae</taxon>
        <taxon>Streptophyta</taxon>
        <taxon>Embryophyta</taxon>
        <taxon>Tracheophyta</taxon>
        <taxon>Spermatophyta</taxon>
        <taxon>Magnoliopsida</taxon>
        <taxon>eudicotyledons</taxon>
        <taxon>Gunneridae</taxon>
        <taxon>Pentapetalae</taxon>
        <taxon>Caryophyllales</taxon>
        <taxon>Nepenthaceae</taxon>
        <taxon>Nepenthes</taxon>
    </lineage>
</organism>
<proteinExistence type="predicted"/>
<evidence type="ECO:0000313" key="3">
    <source>
        <dbReference type="Proteomes" id="UP001279734"/>
    </source>
</evidence>
<gene>
    <name evidence="2" type="ORF">Nepgr_006993</name>
</gene>
<evidence type="ECO:0000256" key="1">
    <source>
        <dbReference type="SAM" id="MobiDB-lite"/>
    </source>
</evidence>
<protein>
    <submittedName>
        <fullName evidence="2">Uncharacterized protein</fullName>
    </submittedName>
</protein>
<name>A0AAD3S645_NEPGR</name>